<dbReference type="GO" id="GO:0050136">
    <property type="term" value="F:NADH dehydrogenase (quinone) (non-electrogenic) activity"/>
    <property type="evidence" value="ECO:0007669"/>
    <property type="project" value="UniProtKB-UniRule"/>
</dbReference>
<dbReference type="GO" id="GO:0048038">
    <property type="term" value="F:quinone binding"/>
    <property type="evidence" value="ECO:0007669"/>
    <property type="project" value="UniProtKB-KW"/>
</dbReference>
<comment type="similarity">
    <text evidence="1 3 4">Belongs to the complex I 30 kDa subunit family.</text>
</comment>
<evidence type="ECO:0000313" key="7">
    <source>
        <dbReference type="EMBL" id="GEO82162.1"/>
    </source>
</evidence>
<dbReference type="EC" id="7.1.1.-" evidence="3"/>
<dbReference type="Proteomes" id="UP000321567">
    <property type="component" value="Unassembled WGS sequence"/>
</dbReference>
<protein>
    <recommendedName>
        <fullName evidence="3">NADH-quinone oxidoreductase subunit C</fullName>
        <ecNumber evidence="3">7.1.1.-</ecNumber>
    </recommendedName>
    <alternativeName>
        <fullName evidence="3">NADH dehydrogenase I subunit C</fullName>
    </alternativeName>
    <alternativeName>
        <fullName evidence="3">NDH-1 subunit C</fullName>
    </alternativeName>
</protein>
<dbReference type="InterPro" id="IPR020396">
    <property type="entry name" value="NADH_UbQ_OxRdtase_CS"/>
</dbReference>
<keyword evidence="3" id="KW-1003">Cell membrane</keyword>
<evidence type="ECO:0000259" key="6">
    <source>
        <dbReference type="Pfam" id="PF00329"/>
    </source>
</evidence>
<keyword evidence="3" id="KW-0830">Ubiquinone</keyword>
<organism evidence="7 8">
    <name type="scientific">Pararhodospirillum oryzae</name>
    <dbReference type="NCBI Taxonomy" id="478448"/>
    <lineage>
        <taxon>Bacteria</taxon>
        <taxon>Pseudomonadati</taxon>
        <taxon>Pseudomonadota</taxon>
        <taxon>Alphaproteobacteria</taxon>
        <taxon>Rhodospirillales</taxon>
        <taxon>Rhodospirillaceae</taxon>
        <taxon>Pararhodospirillum</taxon>
    </lineage>
</organism>
<proteinExistence type="inferred from homology"/>
<comment type="subcellular location">
    <subcellularLocation>
        <location evidence="3">Cell membrane</location>
        <topology evidence="3">Peripheral membrane protein</topology>
        <orientation evidence="3">Cytoplasmic side</orientation>
    </subcellularLocation>
</comment>
<comment type="catalytic activity">
    <reaction evidence="3 5">
        <text>a quinone + NADH + 5 H(+)(in) = a quinol + NAD(+) + 4 H(+)(out)</text>
        <dbReference type="Rhea" id="RHEA:57888"/>
        <dbReference type="ChEBI" id="CHEBI:15378"/>
        <dbReference type="ChEBI" id="CHEBI:24646"/>
        <dbReference type="ChEBI" id="CHEBI:57540"/>
        <dbReference type="ChEBI" id="CHEBI:57945"/>
        <dbReference type="ChEBI" id="CHEBI:132124"/>
    </reaction>
</comment>
<dbReference type="InterPro" id="IPR037232">
    <property type="entry name" value="NADH_quin_OxRdtase_su_C/D-like"/>
</dbReference>
<evidence type="ECO:0000256" key="1">
    <source>
        <dbReference type="ARBA" id="ARBA00007569"/>
    </source>
</evidence>
<dbReference type="NCBIfam" id="NF004733">
    <property type="entry name" value="PRK06074.1-5"/>
    <property type="match status" value="1"/>
</dbReference>
<dbReference type="SUPFAM" id="SSF143243">
    <property type="entry name" value="Nqo5-like"/>
    <property type="match status" value="1"/>
</dbReference>
<dbReference type="PANTHER" id="PTHR10884">
    <property type="entry name" value="NADH DEHYDROGENASE UBIQUINONE IRON-SULFUR PROTEIN 3"/>
    <property type="match status" value="1"/>
</dbReference>
<keyword evidence="3 5" id="KW-0874">Quinone</keyword>
<dbReference type="PANTHER" id="PTHR10884:SF14">
    <property type="entry name" value="NADH DEHYDROGENASE [UBIQUINONE] IRON-SULFUR PROTEIN 3, MITOCHONDRIAL"/>
    <property type="match status" value="1"/>
</dbReference>
<dbReference type="PROSITE" id="PS00542">
    <property type="entry name" value="COMPLEX1_30K"/>
    <property type="match status" value="1"/>
</dbReference>
<name>A0A512H9P4_9PROT</name>
<evidence type="ECO:0000256" key="2">
    <source>
        <dbReference type="ARBA" id="ARBA00022448"/>
    </source>
</evidence>
<dbReference type="EMBL" id="BJZO01000063">
    <property type="protein sequence ID" value="GEO82162.1"/>
    <property type="molecule type" value="Genomic_DNA"/>
</dbReference>
<dbReference type="GO" id="GO:0005886">
    <property type="term" value="C:plasma membrane"/>
    <property type="evidence" value="ECO:0007669"/>
    <property type="project" value="UniProtKB-SubCell"/>
</dbReference>
<evidence type="ECO:0000313" key="8">
    <source>
        <dbReference type="Proteomes" id="UP000321567"/>
    </source>
</evidence>
<accession>A0A512H9P4</accession>
<keyword evidence="3 4" id="KW-1278">Translocase</keyword>
<dbReference type="HAMAP" id="MF_01357">
    <property type="entry name" value="NDH1_NuoC"/>
    <property type="match status" value="1"/>
</dbReference>
<dbReference type="AlphaFoldDB" id="A0A512H9P4"/>
<keyword evidence="2 3" id="KW-0813">Transport</keyword>
<comment type="subunit">
    <text evidence="3">NDH-1 is composed of 14 different subunits. Subunits NuoB, C, D, E, F, and G constitute the peripheral sector of the complex.</text>
</comment>
<dbReference type="GO" id="GO:0008137">
    <property type="term" value="F:NADH dehydrogenase (ubiquinone) activity"/>
    <property type="evidence" value="ECO:0007669"/>
    <property type="project" value="InterPro"/>
</dbReference>
<dbReference type="InterPro" id="IPR010218">
    <property type="entry name" value="NADH_DH_suC"/>
</dbReference>
<dbReference type="InterPro" id="IPR001268">
    <property type="entry name" value="NADH_UbQ_OxRdtase_30kDa_su"/>
</dbReference>
<reference evidence="7 8" key="1">
    <citation type="submission" date="2019-07" db="EMBL/GenBank/DDBJ databases">
        <title>Whole genome shotgun sequence of Rhodospirillum oryzae NBRC 107573.</title>
        <authorList>
            <person name="Hosoyama A."/>
            <person name="Uohara A."/>
            <person name="Ohji S."/>
            <person name="Ichikawa N."/>
        </authorList>
    </citation>
    <scope>NUCLEOTIDE SEQUENCE [LARGE SCALE GENOMIC DNA]</scope>
    <source>
        <strain evidence="7 8">NBRC 107573</strain>
    </source>
</reference>
<keyword evidence="8" id="KW-1185">Reference proteome</keyword>
<comment type="function">
    <text evidence="3">NDH-1 shuttles electrons from NADH, via FMN and iron-sulfur (Fe-S) centers, to quinones in the respiratory chain. The immediate electron acceptor for the enzyme in this species is believed to be ubiquinone. Couples the redox reaction to proton translocation (for every two electrons transferred, four hydrogen ions are translocated across the cytoplasmic membrane), and thus conserves the redox energy in a proton gradient.</text>
</comment>
<evidence type="ECO:0000256" key="5">
    <source>
        <dbReference type="RuleBase" id="RU003582"/>
    </source>
</evidence>
<dbReference type="Pfam" id="PF00329">
    <property type="entry name" value="Complex1_30kDa"/>
    <property type="match status" value="1"/>
</dbReference>
<dbReference type="Gene3D" id="3.30.460.80">
    <property type="entry name" value="NADH:ubiquinone oxidoreductase, 30kDa subunit"/>
    <property type="match status" value="1"/>
</dbReference>
<sequence length="205" mass="23611">MESLTELGARIETALPTDVVRASLERDELVVIALRPAIVRVLTFLRDDSACRCKQLVDLCAVDYPGREERFEVVYNLLSLHHNHRVRVKIGAAEDTPVPSVTRVFSTAGWFEREAWDMYGVLFADHPDLRRILTDYGFEGHPQRKDFPLTGYKEIRYDEGEKRVVYEPVRLTQDFRVFDFQSPWETLDTQLGRLLPGDEKAKGNA</sequence>
<keyword evidence="3" id="KW-0472">Membrane</keyword>
<feature type="domain" description="NADH:ubiquinone oxidoreductase 30kDa subunit" evidence="6">
    <location>
        <begin position="37"/>
        <end position="152"/>
    </location>
</feature>
<keyword evidence="3 4" id="KW-0520">NAD</keyword>
<evidence type="ECO:0000256" key="4">
    <source>
        <dbReference type="RuleBase" id="RU003456"/>
    </source>
</evidence>
<dbReference type="NCBIfam" id="TIGR01961">
    <property type="entry name" value="NuoC_fam"/>
    <property type="match status" value="1"/>
</dbReference>
<gene>
    <name evidence="3 7" type="primary">nuoC</name>
    <name evidence="7" type="ORF">ROR02_22930</name>
</gene>
<evidence type="ECO:0000256" key="3">
    <source>
        <dbReference type="HAMAP-Rule" id="MF_01357"/>
    </source>
</evidence>
<comment type="caution">
    <text evidence="7">The sequence shown here is derived from an EMBL/GenBank/DDBJ whole genome shotgun (WGS) entry which is preliminary data.</text>
</comment>